<gene>
    <name evidence="3" type="ORF">PHACADRAFT_194872</name>
</gene>
<dbReference type="Pfam" id="PF07727">
    <property type="entry name" value="RVT_2"/>
    <property type="match status" value="1"/>
</dbReference>
<proteinExistence type="predicted"/>
<dbReference type="GeneID" id="18911039"/>
<evidence type="ECO:0000313" key="4">
    <source>
        <dbReference type="Proteomes" id="UP000008370"/>
    </source>
</evidence>
<dbReference type="PANTHER" id="PTHR11439:SF483">
    <property type="entry name" value="PEPTIDE SYNTHASE GLIP-LIKE, PUTATIVE (AFU_ORTHOLOGUE AFUA_3G12920)-RELATED"/>
    <property type="match status" value="1"/>
</dbReference>
<sequence length="615" mass="68368">MSRNVVFPKTRTPPISEVPSPRLEEENVPLAQDKSSPPAEDTTPSPTSAKPTPDLTPDDIKVDAGNPSPPIRCSARSATPASINYREAAGYQVRKPKVDGDSTKAHFVAGEACFHTYTDEPQSVPEVKSRPGWSHWKTAMDAKIAQLDQLLTYELVDLPPGRKPIGCQWVFVIKQKAGGDISKYKVRLVGQGFMQKPGQNFFETYAPVCQQESLRGLVAISALYQLFIRQLDVTGAYLHAELKEEIYMVQPPEYNDGTGCVWRLRKAIYGLRQAGHAWNIKLNYELAALDFCQLSANACVYARTLNGAPIFIITHVDDMSLMTSSLTVLTTVKKQIASRLEVTDMGKIKKYIGIEFSIDRERGIYTMHQTTYLTTIIERFGMLDSKPVRMPMDPDVHLTPTPENDAPDTTFPYAAAIGSLMYAAVSTRPDIAFAVQHLSQFTAHPSAVHITAVKHIFRNVLTGYTDADWATSLVDRRSISGYVYTLAGGAISWSSLKQRSVALSSMESEYMALAHATKEAVWLRALFSDLGLLLDGPTPLLGDNQATIAFSQNNQFHKRSKHIDVRYHFTRERIISNEISVTYCASEDNQANLFTKGLSRPAHERQLARIGLRAH</sequence>
<accession>K5W0I5</accession>
<feature type="region of interest" description="Disordered" evidence="1">
    <location>
        <begin position="1"/>
        <end position="79"/>
    </location>
</feature>
<evidence type="ECO:0000256" key="1">
    <source>
        <dbReference type="SAM" id="MobiDB-lite"/>
    </source>
</evidence>
<feature type="compositionally biased region" description="Low complexity" evidence="1">
    <location>
        <begin position="42"/>
        <end position="53"/>
    </location>
</feature>
<evidence type="ECO:0000313" key="3">
    <source>
        <dbReference type="EMBL" id="EKM57313.1"/>
    </source>
</evidence>
<dbReference type="PANTHER" id="PTHR11439">
    <property type="entry name" value="GAG-POL-RELATED RETROTRANSPOSON"/>
    <property type="match status" value="1"/>
</dbReference>
<dbReference type="InterPro" id="IPR043502">
    <property type="entry name" value="DNA/RNA_pol_sf"/>
</dbReference>
<dbReference type="STRING" id="650164.K5W0I5"/>
<dbReference type="HOGENOM" id="CLU_001650_21_3_1"/>
<reference evidence="3 4" key="1">
    <citation type="journal article" date="2012" name="BMC Genomics">
        <title>Comparative genomics of the white-rot fungi, Phanerochaete carnosa and P. chrysosporium, to elucidate the genetic basis of the distinct wood types they colonize.</title>
        <authorList>
            <person name="Suzuki H."/>
            <person name="MacDonald J."/>
            <person name="Syed K."/>
            <person name="Salamov A."/>
            <person name="Hori C."/>
            <person name="Aerts A."/>
            <person name="Henrissat B."/>
            <person name="Wiebenga A."/>
            <person name="vanKuyk P.A."/>
            <person name="Barry K."/>
            <person name="Lindquist E."/>
            <person name="LaButti K."/>
            <person name="Lapidus A."/>
            <person name="Lucas S."/>
            <person name="Coutinho P."/>
            <person name="Gong Y."/>
            <person name="Samejima M."/>
            <person name="Mahadevan R."/>
            <person name="Abou-Zaid M."/>
            <person name="de Vries R.P."/>
            <person name="Igarashi K."/>
            <person name="Yadav J.S."/>
            <person name="Grigoriev I.V."/>
            <person name="Master E.R."/>
        </authorList>
    </citation>
    <scope>NUCLEOTIDE SEQUENCE [LARGE SCALE GENOMIC DNA]</scope>
    <source>
        <strain evidence="3 4">HHB-10118-sp</strain>
    </source>
</reference>
<protein>
    <recommendedName>
        <fullName evidence="2">Reverse transcriptase Ty1/copia-type domain-containing protein</fullName>
    </recommendedName>
</protein>
<dbReference type="AlphaFoldDB" id="K5W0I5"/>
<name>K5W0I5_PHACS</name>
<dbReference type="Proteomes" id="UP000008370">
    <property type="component" value="Unassembled WGS sequence"/>
</dbReference>
<dbReference type="InParanoid" id="K5W0I5"/>
<evidence type="ECO:0000259" key="2">
    <source>
        <dbReference type="Pfam" id="PF07727"/>
    </source>
</evidence>
<dbReference type="CDD" id="cd09272">
    <property type="entry name" value="RNase_HI_RT_Ty1"/>
    <property type="match status" value="1"/>
</dbReference>
<dbReference type="InterPro" id="IPR013103">
    <property type="entry name" value="RVT_2"/>
</dbReference>
<dbReference type="EMBL" id="JH930471">
    <property type="protein sequence ID" value="EKM57313.1"/>
    <property type="molecule type" value="Genomic_DNA"/>
</dbReference>
<dbReference type="SUPFAM" id="SSF56672">
    <property type="entry name" value="DNA/RNA polymerases"/>
    <property type="match status" value="1"/>
</dbReference>
<feature type="domain" description="Reverse transcriptase Ty1/copia-type" evidence="2">
    <location>
        <begin position="152"/>
        <end position="392"/>
    </location>
</feature>
<dbReference type="KEGG" id="pco:PHACADRAFT_194872"/>
<dbReference type="OrthoDB" id="2801310at2759"/>
<organism evidence="3 4">
    <name type="scientific">Phanerochaete carnosa (strain HHB-10118-sp)</name>
    <name type="common">White-rot fungus</name>
    <name type="synonym">Peniophora carnosa</name>
    <dbReference type="NCBI Taxonomy" id="650164"/>
    <lineage>
        <taxon>Eukaryota</taxon>
        <taxon>Fungi</taxon>
        <taxon>Dikarya</taxon>
        <taxon>Basidiomycota</taxon>
        <taxon>Agaricomycotina</taxon>
        <taxon>Agaricomycetes</taxon>
        <taxon>Polyporales</taxon>
        <taxon>Phanerochaetaceae</taxon>
        <taxon>Phanerochaete</taxon>
    </lineage>
</organism>
<dbReference type="RefSeq" id="XP_007395125.1">
    <property type="nucleotide sequence ID" value="XM_007395063.1"/>
</dbReference>
<keyword evidence="4" id="KW-1185">Reference proteome</keyword>